<organism evidence="1 2">
    <name type="scientific">Achlya hypogyna</name>
    <name type="common">Oomycete</name>
    <name type="synonym">Protoachlya hypogyna</name>
    <dbReference type="NCBI Taxonomy" id="1202772"/>
    <lineage>
        <taxon>Eukaryota</taxon>
        <taxon>Sar</taxon>
        <taxon>Stramenopiles</taxon>
        <taxon>Oomycota</taxon>
        <taxon>Saprolegniomycetes</taxon>
        <taxon>Saprolegniales</taxon>
        <taxon>Achlyaceae</taxon>
        <taxon>Achlya</taxon>
    </lineage>
</organism>
<dbReference type="PANTHER" id="PTHR35213:SF3">
    <property type="entry name" value="MYB-LIKE DOMAIN-CONTAINING PROTEIN"/>
    <property type="match status" value="1"/>
</dbReference>
<dbReference type="PANTHER" id="PTHR35213">
    <property type="entry name" value="RING-TYPE DOMAIN-CONTAINING PROTEIN-RELATED"/>
    <property type="match status" value="1"/>
</dbReference>
<dbReference type="AlphaFoldDB" id="A0A1V9Y974"/>
<dbReference type="OrthoDB" id="206107at2759"/>
<reference evidence="1 2" key="1">
    <citation type="journal article" date="2014" name="Genome Biol. Evol.">
        <title>The secreted proteins of Achlya hypogyna and Thraustotheca clavata identify the ancestral oomycete secretome and reveal gene acquisitions by horizontal gene transfer.</title>
        <authorList>
            <person name="Misner I."/>
            <person name="Blouin N."/>
            <person name="Leonard G."/>
            <person name="Richards T.A."/>
            <person name="Lane C.E."/>
        </authorList>
    </citation>
    <scope>NUCLEOTIDE SEQUENCE [LARGE SCALE GENOMIC DNA]</scope>
    <source>
        <strain evidence="1 2">ATCC 48635</strain>
    </source>
</reference>
<protein>
    <submittedName>
        <fullName evidence="1">Uncharacterized protein</fullName>
    </submittedName>
</protein>
<dbReference type="Proteomes" id="UP000243579">
    <property type="component" value="Unassembled WGS sequence"/>
</dbReference>
<comment type="caution">
    <text evidence="1">The sequence shown here is derived from an EMBL/GenBank/DDBJ whole genome shotgun (WGS) entry which is preliminary data.</text>
</comment>
<dbReference type="EMBL" id="JNBR01002542">
    <property type="protein sequence ID" value="OQR82244.1"/>
    <property type="molecule type" value="Genomic_DNA"/>
</dbReference>
<evidence type="ECO:0000313" key="2">
    <source>
        <dbReference type="Proteomes" id="UP000243579"/>
    </source>
</evidence>
<proteinExistence type="predicted"/>
<gene>
    <name evidence="1" type="ORF">ACHHYP_16336</name>
</gene>
<evidence type="ECO:0000313" key="1">
    <source>
        <dbReference type="EMBL" id="OQR82244.1"/>
    </source>
</evidence>
<keyword evidence="2" id="KW-1185">Reference proteome</keyword>
<name>A0A1V9Y974_ACHHY</name>
<sequence>MRNKGRWTDAELCFLEHLVSCYLAGILDDDGGKRLTLRQYVARELQCDPMRVTKRLKKGKVFARTRLRANFNRRVYRKLDDFTPADVDRLMALRDARNRFLVALEHKMCKETKATRGYLTIQETLNAADEDNLELEAKAMLQLRGEGYWTV</sequence>
<accession>A0A1V9Y974</accession>